<protein>
    <submittedName>
        <fullName evidence="3">Uncharacterized protein</fullName>
    </submittedName>
</protein>
<feature type="compositionally biased region" description="Polar residues" evidence="1">
    <location>
        <begin position="74"/>
        <end position="88"/>
    </location>
</feature>
<keyword evidence="2" id="KW-0472">Membrane</keyword>
<comment type="caution">
    <text evidence="3">The sequence shown here is derived from an EMBL/GenBank/DDBJ whole genome shotgun (WGS) entry which is preliminary data.</text>
</comment>
<organism evidence="3 4">
    <name type="scientific">Dolichospermum planctonicum</name>
    <dbReference type="NCBI Taxonomy" id="136072"/>
    <lineage>
        <taxon>Bacteria</taxon>
        <taxon>Bacillati</taxon>
        <taxon>Cyanobacteriota</taxon>
        <taxon>Cyanophyceae</taxon>
        <taxon>Nostocales</taxon>
        <taxon>Aphanizomenonaceae</taxon>
        <taxon>Dolichospermum</taxon>
    </lineage>
</organism>
<keyword evidence="2" id="KW-1133">Transmembrane helix</keyword>
<evidence type="ECO:0000313" key="3">
    <source>
        <dbReference type="EMBL" id="GCL44054.1"/>
    </source>
</evidence>
<dbReference type="Proteomes" id="UP000299367">
    <property type="component" value="Unassembled WGS sequence"/>
</dbReference>
<feature type="compositionally biased region" description="Basic and acidic residues" evidence="1">
    <location>
        <begin position="111"/>
        <end position="134"/>
    </location>
</feature>
<keyword evidence="2" id="KW-0812">Transmembrane</keyword>
<sequence>MSNTITTPRENSRTYPFPLCHNLLAMQINTTVLLTLILLTLMLGASSASGFLGFKLGSDALKGVTTPDGRPVNKFNSSKSNNPQQGTESFLKEEDILKAVKSRINSKKQGNKPEKSAEEEEIKTSKPQRQEKPKQPAPETLQPGFPVSAESEGVTMSVQSVRYSGGDLLLRVNMQNKGTDSVRFLYSFLDITDDKGRTLSAITEGLPAELPAKGAEFKGTISIPTALLDDVKQISLSLTDYPAQRLKLQLSDIPVEKGN</sequence>
<name>A0A480APN9_9CYAN</name>
<reference evidence="4" key="1">
    <citation type="submission" date="2019-02" db="EMBL/GenBank/DDBJ databases">
        <title>Draft genome sequence of Dolichospermum planctonicum NIES-80.</title>
        <authorList>
            <person name="Yamaguchi H."/>
            <person name="Suzuki S."/>
            <person name="Kawachi M."/>
        </authorList>
    </citation>
    <scope>NUCLEOTIDE SEQUENCE [LARGE SCALE GENOMIC DNA]</scope>
    <source>
        <strain evidence="4">NIES-80</strain>
    </source>
</reference>
<dbReference type="EMBL" id="BJCF01000066">
    <property type="protein sequence ID" value="GCL44054.1"/>
    <property type="molecule type" value="Genomic_DNA"/>
</dbReference>
<evidence type="ECO:0000256" key="1">
    <source>
        <dbReference type="SAM" id="MobiDB-lite"/>
    </source>
</evidence>
<proteinExistence type="predicted"/>
<gene>
    <name evidence="3" type="ORF">NIES80_37780</name>
</gene>
<feature type="region of interest" description="Disordered" evidence="1">
    <location>
        <begin position="66"/>
        <end position="146"/>
    </location>
</feature>
<evidence type="ECO:0000256" key="2">
    <source>
        <dbReference type="SAM" id="Phobius"/>
    </source>
</evidence>
<accession>A0A480APN9</accession>
<dbReference type="AlphaFoldDB" id="A0A480APN9"/>
<feature type="compositionally biased region" description="Basic residues" evidence="1">
    <location>
        <begin position="100"/>
        <end position="110"/>
    </location>
</feature>
<evidence type="ECO:0000313" key="4">
    <source>
        <dbReference type="Proteomes" id="UP000299367"/>
    </source>
</evidence>
<feature type="transmembrane region" description="Helical" evidence="2">
    <location>
        <begin position="32"/>
        <end position="54"/>
    </location>
</feature>